<protein>
    <submittedName>
        <fullName evidence="7">AMP-dependent synthetase</fullName>
    </submittedName>
</protein>
<evidence type="ECO:0000256" key="1">
    <source>
        <dbReference type="ARBA" id="ARBA00006432"/>
    </source>
</evidence>
<dbReference type="Proteomes" id="UP000228948">
    <property type="component" value="Chromosome"/>
</dbReference>
<keyword evidence="2" id="KW-0436">Ligase</keyword>
<evidence type="ECO:0000313" key="7">
    <source>
        <dbReference type="EMBL" id="ATX66517.1"/>
    </source>
</evidence>
<comment type="similarity">
    <text evidence="1">Belongs to the ATP-dependent AMP-binding enzyme family.</text>
</comment>
<gene>
    <name evidence="7" type="ORF">BG454_12430</name>
</gene>
<evidence type="ECO:0000256" key="3">
    <source>
        <dbReference type="ARBA" id="ARBA00022741"/>
    </source>
</evidence>
<dbReference type="InterPro" id="IPR045310">
    <property type="entry name" value="Pcs60-like"/>
</dbReference>
<evidence type="ECO:0000259" key="6">
    <source>
        <dbReference type="Pfam" id="PF13193"/>
    </source>
</evidence>
<evidence type="ECO:0000256" key="4">
    <source>
        <dbReference type="ARBA" id="ARBA00022840"/>
    </source>
</evidence>
<keyword evidence="3" id="KW-0547">Nucleotide-binding</keyword>
<dbReference type="Pfam" id="PF00501">
    <property type="entry name" value="AMP-binding"/>
    <property type="match status" value="1"/>
</dbReference>
<dbReference type="GO" id="GO:0031956">
    <property type="term" value="F:medium-chain fatty acid-CoA ligase activity"/>
    <property type="evidence" value="ECO:0007669"/>
    <property type="project" value="TreeGrafter"/>
</dbReference>
<dbReference type="InterPro" id="IPR000873">
    <property type="entry name" value="AMP-dep_synth/lig_dom"/>
</dbReference>
<evidence type="ECO:0000259" key="5">
    <source>
        <dbReference type="Pfam" id="PF00501"/>
    </source>
</evidence>
<accession>A0A2K8KAQ4</accession>
<evidence type="ECO:0000256" key="2">
    <source>
        <dbReference type="ARBA" id="ARBA00022598"/>
    </source>
</evidence>
<evidence type="ECO:0000313" key="8">
    <source>
        <dbReference type="Proteomes" id="UP000228948"/>
    </source>
</evidence>
<dbReference type="KEGG" id="rbg:BG454_12430"/>
<dbReference type="PANTHER" id="PTHR43201:SF5">
    <property type="entry name" value="MEDIUM-CHAIN ACYL-COA LIGASE ACSF2, MITOCHONDRIAL"/>
    <property type="match status" value="1"/>
</dbReference>
<dbReference type="PROSITE" id="PS00455">
    <property type="entry name" value="AMP_BINDING"/>
    <property type="match status" value="1"/>
</dbReference>
<feature type="domain" description="AMP-binding enzyme C-terminal" evidence="6">
    <location>
        <begin position="422"/>
        <end position="497"/>
    </location>
</feature>
<dbReference type="OrthoDB" id="9803968at2"/>
<dbReference type="Gene3D" id="3.40.50.12780">
    <property type="entry name" value="N-terminal domain of ligase-like"/>
    <property type="match status" value="1"/>
</dbReference>
<feature type="domain" description="AMP-dependent synthetase/ligase" evidence="5">
    <location>
        <begin position="12"/>
        <end position="367"/>
    </location>
</feature>
<proteinExistence type="inferred from homology"/>
<organism evidence="7 8">
    <name type="scientific">Roseinatronobacter bogoriensis subsp. barguzinensis</name>
    <dbReference type="NCBI Taxonomy" id="441209"/>
    <lineage>
        <taxon>Bacteria</taxon>
        <taxon>Pseudomonadati</taxon>
        <taxon>Pseudomonadota</taxon>
        <taxon>Alphaproteobacteria</taxon>
        <taxon>Rhodobacterales</taxon>
        <taxon>Paracoccaceae</taxon>
        <taxon>Roseinatronobacter</taxon>
    </lineage>
</organism>
<dbReference type="RefSeq" id="WP_071481015.1">
    <property type="nucleotide sequence ID" value="NZ_CP024899.1"/>
</dbReference>
<dbReference type="SUPFAM" id="SSF56801">
    <property type="entry name" value="Acetyl-CoA synthetase-like"/>
    <property type="match status" value="1"/>
</dbReference>
<dbReference type="InterPro" id="IPR020845">
    <property type="entry name" value="AMP-binding_CS"/>
</dbReference>
<sequence>MSNTLHALFAPHPDDAPALGAPDRPWLTHGALRALAARTLAALHGAGVGRGDRVAIVLPNGPEMASAFVTIAQGAVTAPLNPNYRVDEFDFYLQDLKAKAIVLPTGYDGPALQAATRHGLVILRLGFDPAEPAGSFTLVAEGQAIGTPDTALSGPDDIALILHTSGTTSRPKIVPLLQHNVAASARHIGTSLDLTAADRCLNVMPLFHIHGLVAAISASLAAGASIWCAPGFDALRFFGWLDSAKPSWYTAVPTMHQAILTRAERNTEILGRIQLRLIRSSSASLPPQVMVQLSKTFGCPVIESYGMTEAAHQMTTNPLPPRAQKPGSVGIAGGPEVRVADEIEDRLLPMDAIGEVVISGPNVTPGYEANEEANAKNFFEMEGKRWFRTGDQGAFDSDGYLNLTGRLKEIINRGGEKVSPLEVDSVLMDHPAVAQVVTFALPHPKLGEEVGAAVVLREGAEVTDRDIRDFAASRLADFKVPRKVVILTEIPKGATGKLQRIGLAEKLGLVTEA</sequence>
<dbReference type="InterPro" id="IPR045851">
    <property type="entry name" value="AMP-bd_C_sf"/>
</dbReference>
<dbReference type="GO" id="GO:0005524">
    <property type="term" value="F:ATP binding"/>
    <property type="evidence" value="ECO:0007669"/>
    <property type="project" value="UniProtKB-KW"/>
</dbReference>
<dbReference type="InterPro" id="IPR025110">
    <property type="entry name" value="AMP-bd_C"/>
</dbReference>
<dbReference type="PANTHER" id="PTHR43201">
    <property type="entry name" value="ACYL-COA SYNTHETASE"/>
    <property type="match status" value="1"/>
</dbReference>
<reference evidence="7 8" key="1">
    <citation type="submission" date="2017-11" db="EMBL/GenBank/DDBJ databases">
        <title>Revised Sequence and Annotation of the Rhodobaca barguzinensis strain alga05 Genome.</title>
        <authorList>
            <person name="Kopejtka K."/>
            <person name="Tomasch J.M."/>
            <person name="Bunk B."/>
            <person name="Koblizek M."/>
        </authorList>
    </citation>
    <scope>NUCLEOTIDE SEQUENCE [LARGE SCALE GENOMIC DNA]</scope>
    <source>
        <strain evidence="8">alga05</strain>
    </source>
</reference>
<dbReference type="InterPro" id="IPR042099">
    <property type="entry name" value="ANL_N_sf"/>
</dbReference>
<name>A0A2K8KAQ4_9RHOB</name>
<keyword evidence="8" id="KW-1185">Reference proteome</keyword>
<dbReference type="AlphaFoldDB" id="A0A2K8KAQ4"/>
<dbReference type="CDD" id="cd05926">
    <property type="entry name" value="FACL_fum10p_like"/>
    <property type="match status" value="1"/>
</dbReference>
<dbReference type="GO" id="GO:0006631">
    <property type="term" value="P:fatty acid metabolic process"/>
    <property type="evidence" value="ECO:0007669"/>
    <property type="project" value="TreeGrafter"/>
</dbReference>
<dbReference type="Pfam" id="PF13193">
    <property type="entry name" value="AMP-binding_C"/>
    <property type="match status" value="1"/>
</dbReference>
<dbReference type="STRING" id="441209.GCA_001870665_02266"/>
<dbReference type="Gene3D" id="3.30.300.30">
    <property type="match status" value="1"/>
</dbReference>
<dbReference type="EMBL" id="CP024899">
    <property type="protein sequence ID" value="ATX66517.1"/>
    <property type="molecule type" value="Genomic_DNA"/>
</dbReference>
<keyword evidence="4" id="KW-0067">ATP-binding</keyword>